<dbReference type="Pfam" id="PF00512">
    <property type="entry name" value="HisKA"/>
    <property type="match status" value="1"/>
</dbReference>
<dbReference type="InterPro" id="IPR011006">
    <property type="entry name" value="CheY-like_superfamily"/>
</dbReference>
<dbReference type="InterPro" id="IPR011110">
    <property type="entry name" value="Reg_prop"/>
</dbReference>
<feature type="transmembrane region" description="Helical" evidence="13">
    <location>
        <begin position="806"/>
        <end position="823"/>
    </location>
</feature>
<dbReference type="InterPro" id="IPR036097">
    <property type="entry name" value="HisK_dim/P_sf"/>
</dbReference>
<dbReference type="GO" id="GO:0005524">
    <property type="term" value="F:ATP binding"/>
    <property type="evidence" value="ECO:0007669"/>
    <property type="project" value="UniProtKB-KW"/>
</dbReference>
<dbReference type="InterPro" id="IPR036890">
    <property type="entry name" value="HATPase_C_sf"/>
</dbReference>
<dbReference type="GO" id="GO:0043565">
    <property type="term" value="F:sequence-specific DNA binding"/>
    <property type="evidence" value="ECO:0007669"/>
    <property type="project" value="InterPro"/>
</dbReference>
<dbReference type="InterPro" id="IPR013783">
    <property type="entry name" value="Ig-like_fold"/>
</dbReference>
<dbReference type="SMART" id="SM00448">
    <property type="entry name" value="REC"/>
    <property type="match status" value="1"/>
</dbReference>
<dbReference type="Proteomes" id="UP001155483">
    <property type="component" value="Unassembled WGS sequence"/>
</dbReference>
<evidence type="ECO:0000313" key="18">
    <source>
        <dbReference type="EMBL" id="MCU7550208.1"/>
    </source>
</evidence>
<dbReference type="CDD" id="cd00082">
    <property type="entry name" value="HisKA"/>
    <property type="match status" value="1"/>
</dbReference>
<dbReference type="InterPro" id="IPR018062">
    <property type="entry name" value="HTH_AraC-typ_CS"/>
</dbReference>
<evidence type="ECO:0000256" key="6">
    <source>
        <dbReference type="ARBA" id="ARBA00022777"/>
    </source>
</evidence>
<dbReference type="PROSITE" id="PS01124">
    <property type="entry name" value="HTH_ARAC_FAMILY_2"/>
    <property type="match status" value="1"/>
</dbReference>
<dbReference type="Gene3D" id="1.10.287.130">
    <property type="match status" value="1"/>
</dbReference>
<keyword evidence="3 12" id="KW-0597">Phosphoprotein</keyword>
<evidence type="ECO:0000259" key="17">
    <source>
        <dbReference type="PROSITE" id="PS50110"/>
    </source>
</evidence>
<dbReference type="Pfam" id="PF07495">
    <property type="entry name" value="Y_Y_Y"/>
    <property type="match status" value="1"/>
</dbReference>
<keyword evidence="4" id="KW-0808">Transferase</keyword>
<keyword evidence="8" id="KW-0902">Two-component regulatory system</keyword>
<dbReference type="FunFam" id="1.10.287.130:FF:000045">
    <property type="entry name" value="Two-component system sensor histidine kinase/response regulator"/>
    <property type="match status" value="1"/>
</dbReference>
<dbReference type="EMBL" id="JAOTIF010000010">
    <property type="protein sequence ID" value="MCU7550208.1"/>
    <property type="molecule type" value="Genomic_DNA"/>
</dbReference>
<dbReference type="FunFam" id="2.60.40.10:FF:000791">
    <property type="entry name" value="Two-component system sensor histidine kinase/response regulator"/>
    <property type="match status" value="1"/>
</dbReference>
<protein>
    <recommendedName>
        <fullName evidence="2">histidine kinase</fullName>
        <ecNumber evidence="2">2.7.13.3</ecNumber>
    </recommendedName>
</protein>
<dbReference type="PROSITE" id="PS50109">
    <property type="entry name" value="HIS_KIN"/>
    <property type="match status" value="1"/>
</dbReference>
<dbReference type="InterPro" id="IPR018060">
    <property type="entry name" value="HTH_AraC"/>
</dbReference>
<evidence type="ECO:0000256" key="5">
    <source>
        <dbReference type="ARBA" id="ARBA00022741"/>
    </source>
</evidence>
<dbReference type="EC" id="2.7.13.3" evidence="2"/>
<dbReference type="RefSeq" id="WP_279297647.1">
    <property type="nucleotide sequence ID" value="NZ_JAOTIF010000010.1"/>
</dbReference>
<keyword evidence="11" id="KW-0804">Transcription</keyword>
<dbReference type="InterPro" id="IPR003661">
    <property type="entry name" value="HisK_dim/P_dom"/>
</dbReference>
<dbReference type="Pfam" id="PF00072">
    <property type="entry name" value="Response_reg"/>
    <property type="match status" value="1"/>
</dbReference>
<keyword evidence="13" id="KW-0472">Membrane</keyword>
<feature type="signal peptide" evidence="14">
    <location>
        <begin position="1"/>
        <end position="21"/>
    </location>
</feature>
<evidence type="ECO:0000256" key="14">
    <source>
        <dbReference type="SAM" id="SignalP"/>
    </source>
</evidence>
<evidence type="ECO:0000256" key="9">
    <source>
        <dbReference type="ARBA" id="ARBA00023015"/>
    </source>
</evidence>
<dbReference type="PROSITE" id="PS00041">
    <property type="entry name" value="HTH_ARAC_FAMILY_1"/>
    <property type="match status" value="1"/>
</dbReference>
<evidence type="ECO:0000259" key="15">
    <source>
        <dbReference type="PROSITE" id="PS01124"/>
    </source>
</evidence>
<reference evidence="18" key="1">
    <citation type="submission" date="2022-09" db="EMBL/GenBank/DDBJ databases">
        <authorList>
            <person name="Yuan C."/>
            <person name="Ke Z."/>
        </authorList>
    </citation>
    <scope>NUCLEOTIDE SEQUENCE</scope>
    <source>
        <strain evidence="18">LB-8</strain>
    </source>
</reference>
<dbReference type="Gene3D" id="2.130.10.10">
    <property type="entry name" value="YVTN repeat-like/Quinoprotein amine dehydrogenase"/>
    <property type="match status" value="2"/>
</dbReference>
<feature type="domain" description="HTH araC/xylS-type" evidence="15">
    <location>
        <begin position="1264"/>
        <end position="1363"/>
    </location>
</feature>
<dbReference type="SMART" id="SM00388">
    <property type="entry name" value="HisKA"/>
    <property type="match status" value="1"/>
</dbReference>
<evidence type="ECO:0000313" key="19">
    <source>
        <dbReference type="Proteomes" id="UP001155483"/>
    </source>
</evidence>
<dbReference type="PANTHER" id="PTHR43547">
    <property type="entry name" value="TWO-COMPONENT HISTIDINE KINASE"/>
    <property type="match status" value="1"/>
</dbReference>
<comment type="catalytic activity">
    <reaction evidence="1">
        <text>ATP + protein L-histidine = ADP + protein N-phospho-L-histidine.</text>
        <dbReference type="EC" id="2.7.13.3"/>
    </reaction>
</comment>
<dbReference type="SUPFAM" id="SSF101898">
    <property type="entry name" value="NHL repeat"/>
    <property type="match status" value="1"/>
</dbReference>
<keyword evidence="10" id="KW-0238">DNA-binding</keyword>
<comment type="caution">
    <text evidence="18">The sequence shown here is derived from an EMBL/GenBank/DDBJ whole genome shotgun (WGS) entry which is preliminary data.</text>
</comment>
<dbReference type="SUPFAM" id="SSF47384">
    <property type="entry name" value="Homodimeric domain of signal transducing histidine kinase"/>
    <property type="match status" value="1"/>
</dbReference>
<keyword evidence="9" id="KW-0805">Transcription regulation</keyword>
<evidence type="ECO:0000256" key="2">
    <source>
        <dbReference type="ARBA" id="ARBA00012438"/>
    </source>
</evidence>
<feature type="chain" id="PRO_5040870713" description="histidine kinase" evidence="14">
    <location>
        <begin position="22"/>
        <end position="1370"/>
    </location>
</feature>
<dbReference type="InterPro" id="IPR004358">
    <property type="entry name" value="Sig_transdc_His_kin-like_C"/>
</dbReference>
<dbReference type="CDD" id="cd16922">
    <property type="entry name" value="HATPase_EvgS-ArcB-TorS-like"/>
    <property type="match status" value="1"/>
</dbReference>
<evidence type="ECO:0000256" key="4">
    <source>
        <dbReference type="ARBA" id="ARBA00022679"/>
    </source>
</evidence>
<dbReference type="SUPFAM" id="SSF63829">
    <property type="entry name" value="Calcium-dependent phosphotriesterase"/>
    <property type="match status" value="3"/>
</dbReference>
<keyword evidence="14" id="KW-0732">Signal</keyword>
<dbReference type="InterPro" id="IPR011123">
    <property type="entry name" value="Y_Y_Y"/>
</dbReference>
<reference evidence="18" key="2">
    <citation type="submission" date="2023-04" db="EMBL/GenBank/DDBJ databases">
        <title>Paracnuella aquatica gen. nov., sp. nov., a member of the family Chitinophagaceae isolated from a hot spring.</title>
        <authorList>
            <person name="Wang C."/>
        </authorList>
    </citation>
    <scope>NUCLEOTIDE SEQUENCE</scope>
    <source>
        <strain evidence="18">LB-8</strain>
    </source>
</reference>
<feature type="domain" description="Histidine kinase" evidence="16">
    <location>
        <begin position="860"/>
        <end position="1083"/>
    </location>
</feature>
<evidence type="ECO:0000256" key="10">
    <source>
        <dbReference type="ARBA" id="ARBA00023125"/>
    </source>
</evidence>
<dbReference type="PRINTS" id="PR00344">
    <property type="entry name" value="BCTRLSENSOR"/>
</dbReference>
<evidence type="ECO:0000259" key="16">
    <source>
        <dbReference type="PROSITE" id="PS50109"/>
    </source>
</evidence>
<keyword evidence="6" id="KW-0418">Kinase</keyword>
<dbReference type="SMART" id="SM00387">
    <property type="entry name" value="HATPase_c"/>
    <property type="match status" value="1"/>
</dbReference>
<feature type="modified residue" description="4-aspartylphosphate" evidence="12">
    <location>
        <position position="1165"/>
    </location>
</feature>
<dbReference type="InterPro" id="IPR015943">
    <property type="entry name" value="WD40/YVTN_repeat-like_dom_sf"/>
</dbReference>
<dbReference type="SMART" id="SM00342">
    <property type="entry name" value="HTH_ARAC"/>
    <property type="match status" value="1"/>
</dbReference>
<dbReference type="Gene3D" id="3.40.50.2300">
    <property type="match status" value="1"/>
</dbReference>
<dbReference type="PANTHER" id="PTHR43547:SF2">
    <property type="entry name" value="HYBRID SIGNAL TRANSDUCTION HISTIDINE KINASE C"/>
    <property type="match status" value="1"/>
</dbReference>
<dbReference type="InterPro" id="IPR001789">
    <property type="entry name" value="Sig_transdc_resp-reg_receiver"/>
</dbReference>
<dbReference type="GO" id="GO:0003700">
    <property type="term" value="F:DNA-binding transcription factor activity"/>
    <property type="evidence" value="ECO:0007669"/>
    <property type="project" value="InterPro"/>
</dbReference>
<dbReference type="Gene3D" id="1.10.10.60">
    <property type="entry name" value="Homeodomain-like"/>
    <property type="match status" value="1"/>
</dbReference>
<dbReference type="InterPro" id="IPR009057">
    <property type="entry name" value="Homeodomain-like_sf"/>
</dbReference>
<evidence type="ECO:0000256" key="8">
    <source>
        <dbReference type="ARBA" id="ARBA00023012"/>
    </source>
</evidence>
<organism evidence="18 19">
    <name type="scientific">Paraflavisolibacter caeni</name>
    <dbReference type="NCBI Taxonomy" id="2982496"/>
    <lineage>
        <taxon>Bacteria</taxon>
        <taxon>Pseudomonadati</taxon>
        <taxon>Bacteroidota</taxon>
        <taxon>Chitinophagia</taxon>
        <taxon>Chitinophagales</taxon>
        <taxon>Chitinophagaceae</taxon>
        <taxon>Paraflavisolibacter</taxon>
    </lineage>
</organism>
<keyword evidence="19" id="KW-1185">Reference proteome</keyword>
<proteinExistence type="predicted"/>
<evidence type="ECO:0000256" key="7">
    <source>
        <dbReference type="ARBA" id="ARBA00022840"/>
    </source>
</evidence>
<feature type="domain" description="Response regulatory" evidence="17">
    <location>
        <begin position="1117"/>
        <end position="1232"/>
    </location>
</feature>
<dbReference type="Gene3D" id="3.30.565.10">
    <property type="entry name" value="Histidine kinase-like ATPase, C-terminal domain"/>
    <property type="match status" value="1"/>
</dbReference>
<evidence type="ECO:0000256" key="12">
    <source>
        <dbReference type="PROSITE-ProRule" id="PRU00169"/>
    </source>
</evidence>
<dbReference type="CDD" id="cd00146">
    <property type="entry name" value="PKD"/>
    <property type="match status" value="1"/>
</dbReference>
<keyword evidence="13" id="KW-0812">Transmembrane</keyword>
<dbReference type="Pfam" id="PF12833">
    <property type="entry name" value="HTH_18"/>
    <property type="match status" value="1"/>
</dbReference>
<evidence type="ECO:0000256" key="13">
    <source>
        <dbReference type="SAM" id="Phobius"/>
    </source>
</evidence>
<gene>
    <name evidence="18" type="ORF">OCK74_13885</name>
</gene>
<dbReference type="FunFam" id="3.30.565.10:FF:000037">
    <property type="entry name" value="Hybrid sensor histidine kinase/response regulator"/>
    <property type="match status" value="1"/>
</dbReference>
<name>A0A9X3BIN3_9BACT</name>
<dbReference type="InterPro" id="IPR005467">
    <property type="entry name" value="His_kinase_dom"/>
</dbReference>
<dbReference type="SUPFAM" id="SSF52172">
    <property type="entry name" value="CheY-like"/>
    <property type="match status" value="1"/>
</dbReference>
<dbReference type="Pfam" id="PF07494">
    <property type="entry name" value="Reg_prop"/>
    <property type="match status" value="9"/>
</dbReference>
<keyword evidence="7 18" id="KW-0067">ATP-binding</keyword>
<keyword evidence="13" id="KW-1133">Transmembrane helix</keyword>
<evidence type="ECO:0000256" key="1">
    <source>
        <dbReference type="ARBA" id="ARBA00000085"/>
    </source>
</evidence>
<sequence length="1370" mass="155820">MRLFVKLIVIACLFCTGNLRAQQPAYHFRHLDFSQGLSHNQVTAIYKDRRGFMWFGTFSGLNRYDGYVIKTFHHSIKDSTSLSDDYISKIVVGPFNKLWIQLRTGFNIYDPVTERFDRRANKYLQQLGLPGNGLSDIVQAGTGYWFVYQDSGIYYFENNKPVVSLRPNKSLPPVTIADIKTDSKNNIWIVYRNGLIEKVDAASKKIIARTTLLQQKLNDKKNIYRLFVDSQDECWIYAGGVFNGAYRVNIKNNTIEHIAKDEGKSILSSNIIMSMAEDNKGLLWIATDHGGLNILDKRNMRVQVLVNKEGDDKSLSQNSITEVYKDDLGIMWVGTYKQGINFYHEGINKFPLYNHQESDASSLPYNDVNRFAEDARGNIWIGTNGGGLIYFDRTSNSFKQFRHNPANDNSLCNDVIVSLCIDHNNILWIGTYFGGLDSYDGKTFKHYRHNNKDTNSLADDRIWEIYEDKNNNLWIGTYEAGLERFNPNTNSFFHYRPNVPNSVHAGYISCITEDRQGNLWVGTSYGIDVKFNNSASFKQLLSSSTGLSNDNINSILQDSRGAVWVGTRDGLNIYNPGNNSFQVFRKEDGLPDNTILNIVEDKLQNLWISTPNGISRITYNGSPAKGYTINCLNYDRADGLQGKQFNLNAALRTSSGEIIFGGAHGFNLFNPAILKINTHEPAVVLTGLQVFDRMVAPGEKIGNRVVLQKAISETDVITLRYDQDIFSIEFAALSYMNTQKNKYAYRLEGFNNNWLFTDGNSRKVTYTNLDPGKYTFYVKASNEDGIWNEKGIAVNIIILPPFWKTPWAYMLYVLVGLVILYVARRMIIQRAKMRFALEQERKEAQHMHELDKMKIHFLTNVSHEFRTPLTLILTPLEKMIGSATEPALKSQYQLIHRNAKRLLNLVNQLLDFRKMEVQEIKLHPAIGDIVQFAEDITCSFTDIADKKSIRLSFDSNIEKLEIYFDKDKLEKILFNLLSNAFKFTPDGGTIDVNLVYKAPEEGAEHGSLSIQVKDSGIGIPADKHERIFEHFFQNEIPESMANTGTGIGLSITREFVKLHNGDISVESEPEKGTCFTVTIPAYKIFKQMSTDQPVHIPITNKEVPTEEPESGKGHKKTILVVEDNEDLRFYLKENLKGSYHVEEAVNGSEGWEKIQKLNPELVVSDIMMPVMDGIELARKIKTDTLTAHIPVILLTAMGSEEKQVEGFGIGVNDYITKPFTFEILASRIRNLLAQQKLLQKKFQKQIEVNPSEITVTSLDEQFIKQALAAVEKNMDNPDFSVEDLAQEVCLSRAALYRKILSLTGRTPLEFIRSIRMKRAAQLLEKSGKTVAEIAYEVGYNNPKHFTKCFKEEFRVLPSHYLQEKSKQKAS</sequence>
<accession>A0A9X3BIN3</accession>
<dbReference type="InterPro" id="IPR003594">
    <property type="entry name" value="HATPase_dom"/>
</dbReference>
<dbReference type="SUPFAM" id="SSF55874">
    <property type="entry name" value="ATPase domain of HSP90 chaperone/DNA topoisomerase II/histidine kinase"/>
    <property type="match status" value="1"/>
</dbReference>
<dbReference type="GO" id="GO:0000155">
    <property type="term" value="F:phosphorelay sensor kinase activity"/>
    <property type="evidence" value="ECO:0007669"/>
    <property type="project" value="InterPro"/>
</dbReference>
<keyword evidence="5" id="KW-0547">Nucleotide-binding</keyword>
<dbReference type="Pfam" id="PF02518">
    <property type="entry name" value="HATPase_c"/>
    <property type="match status" value="1"/>
</dbReference>
<dbReference type="CDD" id="cd17574">
    <property type="entry name" value="REC_OmpR"/>
    <property type="match status" value="1"/>
</dbReference>
<dbReference type="Gene3D" id="2.60.40.10">
    <property type="entry name" value="Immunoglobulins"/>
    <property type="match status" value="1"/>
</dbReference>
<dbReference type="PROSITE" id="PS50110">
    <property type="entry name" value="RESPONSE_REGULATORY"/>
    <property type="match status" value="1"/>
</dbReference>
<evidence type="ECO:0000256" key="11">
    <source>
        <dbReference type="ARBA" id="ARBA00023163"/>
    </source>
</evidence>
<dbReference type="SUPFAM" id="SSF46689">
    <property type="entry name" value="Homeodomain-like"/>
    <property type="match status" value="1"/>
</dbReference>
<evidence type="ECO:0000256" key="3">
    <source>
        <dbReference type="ARBA" id="ARBA00022553"/>
    </source>
</evidence>